<protein>
    <submittedName>
        <fullName evidence="1">Uncharacterized protein</fullName>
    </submittedName>
</protein>
<keyword evidence="2" id="KW-1185">Reference proteome</keyword>
<sequence>MLKDAGIVDLTGYHCRSGDHLDRDGNGPSDDYIDRGPHRWSHTGADILTNLTKRRAVVAAAAVATVRSDWETDTIGTWLSKRRSNTDMVIRRFNAEPTHYLAASVYTVTGHPHLANIDNSSK</sequence>
<dbReference type="Proteomes" id="UP000019376">
    <property type="component" value="Unassembled WGS sequence"/>
</dbReference>
<dbReference type="HOGENOM" id="CLU_2027520_0_0_1"/>
<organism evidence="1 2">
    <name type="scientific">Penicillium oxalicum (strain 114-2 / CGMCC 5302)</name>
    <name type="common">Penicillium decumbens</name>
    <dbReference type="NCBI Taxonomy" id="933388"/>
    <lineage>
        <taxon>Eukaryota</taxon>
        <taxon>Fungi</taxon>
        <taxon>Dikarya</taxon>
        <taxon>Ascomycota</taxon>
        <taxon>Pezizomycotina</taxon>
        <taxon>Eurotiomycetes</taxon>
        <taxon>Eurotiomycetidae</taxon>
        <taxon>Eurotiales</taxon>
        <taxon>Aspergillaceae</taxon>
        <taxon>Penicillium</taxon>
    </lineage>
</organism>
<proteinExistence type="predicted"/>
<dbReference type="EMBL" id="KB644411">
    <property type="protein sequence ID" value="EPS29162.1"/>
    <property type="molecule type" value="Genomic_DNA"/>
</dbReference>
<dbReference type="AlphaFoldDB" id="S8B3Q2"/>
<accession>S8B3Q2</accession>
<reference evidence="1 2" key="1">
    <citation type="journal article" date="2013" name="PLoS ONE">
        <title>Genomic and secretomic analyses reveal unique features of the lignocellulolytic enzyme system of Penicillium decumbens.</title>
        <authorList>
            <person name="Liu G."/>
            <person name="Zhang L."/>
            <person name="Wei X."/>
            <person name="Zou G."/>
            <person name="Qin Y."/>
            <person name="Ma L."/>
            <person name="Li J."/>
            <person name="Zheng H."/>
            <person name="Wang S."/>
            <person name="Wang C."/>
            <person name="Xun L."/>
            <person name="Zhao G.-P."/>
            <person name="Zhou Z."/>
            <person name="Qu Y."/>
        </authorList>
    </citation>
    <scope>NUCLEOTIDE SEQUENCE [LARGE SCALE GENOMIC DNA]</scope>
    <source>
        <strain evidence="2">114-2 / CGMCC 5302</strain>
    </source>
</reference>
<gene>
    <name evidence="1" type="ORF">PDE_04111</name>
</gene>
<evidence type="ECO:0000313" key="1">
    <source>
        <dbReference type="EMBL" id="EPS29162.1"/>
    </source>
</evidence>
<name>S8B3Q2_PENO1</name>
<evidence type="ECO:0000313" key="2">
    <source>
        <dbReference type="Proteomes" id="UP000019376"/>
    </source>
</evidence>